<name>A0A7D9E4C3_PARCT</name>
<dbReference type="EMBL" id="CACRXK020003662">
    <property type="protein sequence ID" value="CAB3999751.1"/>
    <property type="molecule type" value="Genomic_DNA"/>
</dbReference>
<gene>
    <name evidence="1" type="ORF">PACLA_8A084208</name>
</gene>
<dbReference type="Proteomes" id="UP001152795">
    <property type="component" value="Unassembled WGS sequence"/>
</dbReference>
<organism evidence="1 2">
    <name type="scientific">Paramuricea clavata</name>
    <name type="common">Red gorgonian</name>
    <name type="synonym">Violescent sea-whip</name>
    <dbReference type="NCBI Taxonomy" id="317549"/>
    <lineage>
        <taxon>Eukaryota</taxon>
        <taxon>Metazoa</taxon>
        <taxon>Cnidaria</taxon>
        <taxon>Anthozoa</taxon>
        <taxon>Octocorallia</taxon>
        <taxon>Malacalcyonacea</taxon>
        <taxon>Plexauridae</taxon>
        <taxon>Paramuricea</taxon>
    </lineage>
</organism>
<dbReference type="OrthoDB" id="6753017at2759"/>
<reference evidence="1" key="1">
    <citation type="submission" date="2020-04" db="EMBL/GenBank/DDBJ databases">
        <authorList>
            <person name="Alioto T."/>
            <person name="Alioto T."/>
            <person name="Gomez Garrido J."/>
        </authorList>
    </citation>
    <scope>NUCLEOTIDE SEQUENCE</scope>
    <source>
        <strain evidence="1">A484AB</strain>
    </source>
</reference>
<accession>A0A7D9E4C3</accession>
<dbReference type="PANTHER" id="PTHR47018">
    <property type="entry name" value="CXC DOMAIN-CONTAINING PROTEIN-RELATED"/>
    <property type="match status" value="1"/>
</dbReference>
<dbReference type="PANTHER" id="PTHR47018:SF3">
    <property type="entry name" value="MYCBP-ASSOCIATED PROTEIN"/>
    <property type="match status" value="1"/>
</dbReference>
<evidence type="ECO:0000313" key="2">
    <source>
        <dbReference type="Proteomes" id="UP001152795"/>
    </source>
</evidence>
<evidence type="ECO:0000313" key="1">
    <source>
        <dbReference type="EMBL" id="CAB3999751.1"/>
    </source>
</evidence>
<dbReference type="AlphaFoldDB" id="A0A7D9E4C3"/>
<keyword evidence="2" id="KW-1185">Reference proteome</keyword>
<sequence>MPFSFSDILINSGLVAPGSIDGVMSGKKYNRSVRAWKIMMEAMERLTFQSFIQSKPGVVRSFTEFFESMMSAFPKDHFMDFVDSQQMQDIYNQYSAYVIERCENDLVFSFWSSFIEMVQLLLLFLRGTRANDWDLHLSAIRSMLPWFFAYDRVHYQRYLSAYWLEMNLLDFTHPG</sequence>
<protein>
    <submittedName>
        <fullName evidence="1">Uncharacterized protein</fullName>
    </submittedName>
</protein>
<proteinExistence type="predicted"/>
<comment type="caution">
    <text evidence="1">The sequence shown here is derived from an EMBL/GenBank/DDBJ whole genome shotgun (WGS) entry which is preliminary data.</text>
</comment>